<keyword evidence="5" id="KW-0812">Transmembrane</keyword>
<dbReference type="EMBL" id="PGGS01000219">
    <property type="protein sequence ID" value="PNH06711.1"/>
    <property type="molecule type" value="Genomic_DNA"/>
</dbReference>
<dbReference type="PANTHER" id="PTHR21461">
    <property type="entry name" value="GLYCOSYLTRANSFERASE FAMILY 92 PROTEIN"/>
    <property type="match status" value="1"/>
</dbReference>
<dbReference type="OrthoDB" id="2526284at2759"/>
<dbReference type="GO" id="GO:0016757">
    <property type="term" value="F:glycosyltransferase activity"/>
    <property type="evidence" value="ECO:0007669"/>
    <property type="project" value="UniProtKB-UniRule"/>
</dbReference>
<evidence type="ECO:0000256" key="3">
    <source>
        <dbReference type="ARBA" id="ARBA00022676"/>
    </source>
</evidence>
<gene>
    <name evidence="10" type="ORF">TSOC_006890</name>
</gene>
<evidence type="ECO:0000256" key="6">
    <source>
        <dbReference type="ARBA" id="ARBA00022989"/>
    </source>
</evidence>
<name>A0A2J8A2F3_9CHLO</name>
<dbReference type="Pfam" id="PF01697">
    <property type="entry name" value="Glyco_transf_92"/>
    <property type="match status" value="2"/>
</dbReference>
<evidence type="ECO:0000256" key="9">
    <source>
        <dbReference type="SAM" id="SignalP"/>
    </source>
</evidence>
<keyword evidence="3 8" id="KW-0328">Glycosyltransferase</keyword>
<keyword evidence="4 8" id="KW-0808">Transferase</keyword>
<protein>
    <recommendedName>
        <fullName evidence="8">Glycosyltransferase family 92 protein</fullName>
        <ecNumber evidence="8">2.4.1.-</ecNumber>
    </recommendedName>
</protein>
<dbReference type="Proteomes" id="UP000236333">
    <property type="component" value="Unassembled WGS sequence"/>
</dbReference>
<dbReference type="AlphaFoldDB" id="A0A2J8A2F3"/>
<dbReference type="GO" id="GO:0016020">
    <property type="term" value="C:membrane"/>
    <property type="evidence" value="ECO:0007669"/>
    <property type="project" value="UniProtKB-SubCell"/>
</dbReference>
<comment type="subcellular location">
    <subcellularLocation>
        <location evidence="1">Membrane</location>
        <topology evidence="1">Single-pass membrane protein</topology>
    </subcellularLocation>
</comment>
<evidence type="ECO:0000313" key="10">
    <source>
        <dbReference type="EMBL" id="PNH06711.1"/>
    </source>
</evidence>
<feature type="chain" id="PRO_5014319721" description="Glycosyltransferase family 92 protein" evidence="9">
    <location>
        <begin position="20"/>
        <end position="538"/>
    </location>
</feature>
<dbReference type="InterPro" id="IPR008166">
    <property type="entry name" value="Glyco_transf_92"/>
</dbReference>
<dbReference type="GO" id="GO:0005737">
    <property type="term" value="C:cytoplasm"/>
    <property type="evidence" value="ECO:0007669"/>
    <property type="project" value="TreeGrafter"/>
</dbReference>
<evidence type="ECO:0000256" key="4">
    <source>
        <dbReference type="ARBA" id="ARBA00022679"/>
    </source>
</evidence>
<sequence>MSSKLGALLLAVLLGGASAHKLAHHEPKYLAMCLLARDGNRNLREWVEYHFFAGVDTIFLFDHNSTTPMVAEVSDYVAEGRIQYTYFTSGSPRVETFADGLQGRVFQQCFEQARGYFKWMAFTDLDEFLIVTDPKYNHSIPAILRNYESHGAVVAHWVRLGSMGIERLAEGQGMLPTFTKCMMPNSHMKGIANLDFASLGKNAHMFTYREGKHGVRPGDNATTAGAHAMPNPIDTPIAIYHFNGPTQDWKDRVKRLGAGVSGMTTKTAYMYEVYDRNATLDCTAGVDKIFLFDHKSTTPMLSEVSDYVADGRVQYTYFTSDSPKVDNFAESLLGRVHQLCFEQARGYYKWMAFTGLDEFLLVTDPKYNHSIPAVLRTFESHGAVMVHRQVLGSMGLKRLAEGQDLLPTFTQCRKPDPQIEGIANLEFAFLGPNAHMFSYQEGKRGVRPGDNATTEGTHVLPNPIATPLVAYHYLGAKLEWQDKFKNGLTSWTAHQYEAFDKESTYNCTAGTDVAVLVPCRPRPYTRRRHAHGQNMPVA</sequence>
<organism evidence="10 11">
    <name type="scientific">Tetrabaena socialis</name>
    <dbReference type="NCBI Taxonomy" id="47790"/>
    <lineage>
        <taxon>Eukaryota</taxon>
        <taxon>Viridiplantae</taxon>
        <taxon>Chlorophyta</taxon>
        <taxon>core chlorophytes</taxon>
        <taxon>Chlorophyceae</taxon>
        <taxon>CS clade</taxon>
        <taxon>Chlamydomonadales</taxon>
        <taxon>Tetrabaenaceae</taxon>
        <taxon>Tetrabaena</taxon>
    </lineage>
</organism>
<accession>A0A2J8A2F3</accession>
<feature type="signal peptide" evidence="9">
    <location>
        <begin position="1"/>
        <end position="19"/>
    </location>
</feature>
<evidence type="ECO:0000256" key="1">
    <source>
        <dbReference type="ARBA" id="ARBA00004167"/>
    </source>
</evidence>
<evidence type="ECO:0000313" key="11">
    <source>
        <dbReference type="Proteomes" id="UP000236333"/>
    </source>
</evidence>
<keyword evidence="6" id="KW-1133">Transmembrane helix</keyword>
<reference evidence="10 11" key="1">
    <citation type="journal article" date="2017" name="Mol. Biol. Evol.">
        <title>The 4-celled Tetrabaena socialis nuclear genome reveals the essential components for genetic control of cell number at the origin of multicellularity in the volvocine lineage.</title>
        <authorList>
            <person name="Featherston J."/>
            <person name="Arakaki Y."/>
            <person name="Hanschen E.R."/>
            <person name="Ferris P.J."/>
            <person name="Michod R.E."/>
            <person name="Olson B.J.S.C."/>
            <person name="Nozaki H."/>
            <person name="Durand P.M."/>
        </authorList>
    </citation>
    <scope>NUCLEOTIDE SEQUENCE [LARGE SCALE GENOMIC DNA]</scope>
    <source>
        <strain evidence="10 11">NIES-571</strain>
    </source>
</reference>
<evidence type="ECO:0000256" key="2">
    <source>
        <dbReference type="ARBA" id="ARBA00007647"/>
    </source>
</evidence>
<evidence type="ECO:0000256" key="7">
    <source>
        <dbReference type="ARBA" id="ARBA00023136"/>
    </source>
</evidence>
<proteinExistence type="inferred from homology"/>
<comment type="similarity">
    <text evidence="2 8">Belongs to the glycosyltransferase 92 family.</text>
</comment>
<keyword evidence="9" id="KW-0732">Signal</keyword>
<keyword evidence="7" id="KW-0472">Membrane</keyword>
<dbReference type="EC" id="2.4.1.-" evidence="8"/>
<dbReference type="PANTHER" id="PTHR21461:SF69">
    <property type="entry name" value="GLYCOSYLTRANSFERASE FAMILY 92 PROTEIN"/>
    <property type="match status" value="1"/>
</dbReference>
<comment type="caution">
    <text evidence="10">The sequence shown here is derived from an EMBL/GenBank/DDBJ whole genome shotgun (WGS) entry which is preliminary data.</text>
</comment>
<keyword evidence="11" id="KW-1185">Reference proteome</keyword>
<evidence type="ECO:0000256" key="5">
    <source>
        <dbReference type="ARBA" id="ARBA00022692"/>
    </source>
</evidence>
<evidence type="ECO:0000256" key="8">
    <source>
        <dbReference type="RuleBase" id="RU366017"/>
    </source>
</evidence>